<dbReference type="Pfam" id="PF22322">
    <property type="entry name" value="DUF6973"/>
    <property type="match status" value="1"/>
</dbReference>
<keyword evidence="4" id="KW-1185">Reference proteome</keyword>
<feature type="domain" description="DUF6973" evidence="2">
    <location>
        <begin position="20"/>
        <end position="141"/>
    </location>
</feature>
<dbReference type="EMBL" id="JBHTBN010000001">
    <property type="protein sequence ID" value="MFC7356285.1"/>
    <property type="molecule type" value="Genomic_DNA"/>
</dbReference>
<comment type="caution">
    <text evidence="3">The sequence shown here is derived from an EMBL/GenBank/DDBJ whole genome shotgun (WGS) entry which is preliminary data.</text>
</comment>
<keyword evidence="1" id="KW-0175">Coiled coil</keyword>
<organism evidence="3 4">
    <name type="scientific">Jejudonia soesokkakensis</name>
    <dbReference type="NCBI Taxonomy" id="1323432"/>
    <lineage>
        <taxon>Bacteria</taxon>
        <taxon>Pseudomonadati</taxon>
        <taxon>Bacteroidota</taxon>
        <taxon>Flavobacteriia</taxon>
        <taxon>Flavobacteriales</taxon>
        <taxon>Flavobacteriaceae</taxon>
        <taxon>Jejudonia</taxon>
    </lineage>
</organism>
<evidence type="ECO:0000313" key="3">
    <source>
        <dbReference type="EMBL" id="MFC7356285.1"/>
    </source>
</evidence>
<evidence type="ECO:0000259" key="2">
    <source>
        <dbReference type="Pfam" id="PF22322"/>
    </source>
</evidence>
<protein>
    <submittedName>
        <fullName evidence="3">DUF6973 domain-containing protein</fullName>
    </submittedName>
</protein>
<reference evidence="4" key="1">
    <citation type="journal article" date="2019" name="Int. J. Syst. Evol. Microbiol.">
        <title>The Global Catalogue of Microorganisms (GCM) 10K type strain sequencing project: providing services to taxonomists for standard genome sequencing and annotation.</title>
        <authorList>
            <consortium name="The Broad Institute Genomics Platform"/>
            <consortium name="The Broad Institute Genome Sequencing Center for Infectious Disease"/>
            <person name="Wu L."/>
            <person name="Ma J."/>
        </authorList>
    </citation>
    <scope>NUCLEOTIDE SEQUENCE [LARGE SCALE GENOMIC DNA]</scope>
    <source>
        <strain evidence="4">CGMCC 1.16306</strain>
    </source>
</reference>
<dbReference type="InterPro" id="IPR054246">
    <property type="entry name" value="DUF6973"/>
</dbReference>
<proteinExistence type="predicted"/>
<sequence length="162" mass="18996">MNIWKRIGQLSIGQLIKLSVLFLKHPLLIIPTLRATKRTFQICDKLYGTSHHKRNRANAFRHAFWNALLCKYSMKMTKNKQKSVFWAQKVTDLYEKVTQNDKLDEAMDVHNNAIGRICFLNTLEENEAEIVEKLNKMAKNAQKIAKIEEIKENYSVLVYIEE</sequence>
<name>A0ABW2MQY3_9FLAO</name>
<feature type="coiled-coil region" evidence="1">
    <location>
        <begin position="120"/>
        <end position="151"/>
    </location>
</feature>
<evidence type="ECO:0000313" key="4">
    <source>
        <dbReference type="Proteomes" id="UP001596415"/>
    </source>
</evidence>
<accession>A0ABW2MQY3</accession>
<dbReference type="RefSeq" id="WP_380215878.1">
    <property type="nucleotide sequence ID" value="NZ_JBHTBN010000001.1"/>
</dbReference>
<evidence type="ECO:0000256" key="1">
    <source>
        <dbReference type="SAM" id="Coils"/>
    </source>
</evidence>
<dbReference type="Proteomes" id="UP001596415">
    <property type="component" value="Unassembled WGS sequence"/>
</dbReference>
<gene>
    <name evidence="3" type="ORF">ACFQO1_01185</name>
</gene>